<dbReference type="InterPro" id="IPR041677">
    <property type="entry name" value="DNA2/NAM7_AAA_11"/>
</dbReference>
<gene>
    <name evidence="9" type="primary">helz2</name>
</gene>
<keyword evidence="2" id="KW-0547">Nucleotide-binding</keyword>
<keyword evidence="5" id="KW-0067">ATP-binding</keyword>
<dbReference type="SMART" id="SM00382">
    <property type="entry name" value="AAA"/>
    <property type="match status" value="2"/>
</dbReference>
<proteinExistence type="inferred from homology"/>
<dbReference type="SMART" id="SM00955">
    <property type="entry name" value="RNB"/>
    <property type="match status" value="1"/>
</dbReference>
<dbReference type="Gene3D" id="3.40.50.300">
    <property type="entry name" value="P-loop containing nucleotide triphosphate hydrolases"/>
    <property type="match status" value="4"/>
</dbReference>
<dbReference type="SUPFAM" id="SSF52540">
    <property type="entry name" value="P-loop containing nucleoside triphosphate hydrolases"/>
    <property type="match status" value="2"/>
</dbReference>
<dbReference type="Ensembl" id="ENSMMDT00005019151.1">
    <property type="protein sequence ID" value="ENSMMDP00005018702.1"/>
    <property type="gene ID" value="ENSMMDG00005009306.1"/>
</dbReference>
<feature type="region of interest" description="Disordered" evidence="6">
    <location>
        <begin position="1"/>
        <end position="22"/>
    </location>
</feature>
<dbReference type="InterPro" id="IPR012340">
    <property type="entry name" value="NA-bd_OB-fold"/>
</dbReference>
<dbReference type="GO" id="GO:0003723">
    <property type="term" value="F:RNA binding"/>
    <property type="evidence" value="ECO:0007669"/>
    <property type="project" value="InterPro"/>
</dbReference>
<protein>
    <submittedName>
        <fullName evidence="9">Uncharacterized protein</fullName>
    </submittedName>
</protein>
<dbReference type="FunFam" id="3.40.50.300:FF:001373">
    <property type="entry name" value="Helicase with zinc finger domain 2"/>
    <property type="match status" value="1"/>
</dbReference>
<dbReference type="InterPro" id="IPR001900">
    <property type="entry name" value="RNase_II/R"/>
</dbReference>
<dbReference type="Proteomes" id="UP000472263">
    <property type="component" value="Chromosome 5"/>
</dbReference>
<dbReference type="Pfam" id="PF25049">
    <property type="entry name" value="OB_HELZ2"/>
    <property type="match status" value="1"/>
</dbReference>
<keyword evidence="3" id="KW-0378">Hydrolase</keyword>
<dbReference type="Pfam" id="PF13087">
    <property type="entry name" value="AAA_12"/>
    <property type="match status" value="2"/>
</dbReference>
<dbReference type="Pfam" id="PF00773">
    <property type="entry name" value="RNB"/>
    <property type="match status" value="1"/>
</dbReference>
<feature type="domain" description="AAA+ ATPase" evidence="7">
    <location>
        <begin position="774"/>
        <end position="968"/>
    </location>
</feature>
<dbReference type="Pfam" id="PF13086">
    <property type="entry name" value="AAA_11"/>
    <property type="match status" value="4"/>
</dbReference>
<evidence type="ECO:0000256" key="2">
    <source>
        <dbReference type="ARBA" id="ARBA00022741"/>
    </source>
</evidence>
<evidence type="ECO:0000256" key="6">
    <source>
        <dbReference type="SAM" id="MobiDB-lite"/>
    </source>
</evidence>
<feature type="domain" description="AAA+ ATPase" evidence="7">
    <location>
        <begin position="2303"/>
        <end position="2482"/>
    </location>
</feature>
<dbReference type="GO" id="GO:0016787">
    <property type="term" value="F:hydrolase activity"/>
    <property type="evidence" value="ECO:0007669"/>
    <property type="project" value="UniProtKB-KW"/>
</dbReference>
<dbReference type="CDD" id="cd18808">
    <property type="entry name" value="SF1_C_Upf1"/>
    <property type="match status" value="2"/>
</dbReference>
<evidence type="ECO:0000313" key="9">
    <source>
        <dbReference type="Ensembl" id="ENSMMDP00005018702.1"/>
    </source>
</evidence>
<dbReference type="InterPro" id="IPR050534">
    <property type="entry name" value="Coronavir_polyprotein_1ab"/>
</dbReference>
<reference evidence="9" key="1">
    <citation type="submission" date="2019-06" db="EMBL/GenBank/DDBJ databases">
        <authorList>
            <consortium name="Wellcome Sanger Institute Data Sharing"/>
        </authorList>
    </citation>
    <scope>NUCLEOTIDE SEQUENCE [LARGE SCALE GENOMIC DNA]</scope>
</reference>
<keyword evidence="10" id="KW-1185">Reference proteome</keyword>
<evidence type="ECO:0000259" key="7">
    <source>
        <dbReference type="SMART" id="SM00382"/>
    </source>
</evidence>
<dbReference type="InterPro" id="IPR027417">
    <property type="entry name" value="P-loop_NTPase"/>
</dbReference>
<dbReference type="SUPFAM" id="SSF50249">
    <property type="entry name" value="Nucleic acid-binding proteins"/>
    <property type="match status" value="2"/>
</dbReference>
<reference evidence="9" key="2">
    <citation type="submission" date="2025-08" db="UniProtKB">
        <authorList>
            <consortium name="Ensembl"/>
        </authorList>
    </citation>
    <scope>IDENTIFICATION</scope>
</reference>
<dbReference type="PANTHER" id="PTHR43788:SF9">
    <property type="entry name" value="HELICASE WITH ZINC FINGER DOMAIN 2"/>
    <property type="match status" value="1"/>
</dbReference>
<dbReference type="GO" id="GO:0043139">
    <property type="term" value="F:5'-3' DNA helicase activity"/>
    <property type="evidence" value="ECO:0007669"/>
    <property type="project" value="TreeGrafter"/>
</dbReference>
<dbReference type="GeneTree" id="ENSGT00940000166655"/>
<dbReference type="FunFam" id="3.40.50.300:FF:001313">
    <property type="entry name" value="Helicase with zinc finger domain 2"/>
    <property type="match status" value="1"/>
</dbReference>
<dbReference type="InterPro" id="IPR041679">
    <property type="entry name" value="DNA2/NAM7-like_C"/>
</dbReference>
<dbReference type="GO" id="GO:0005524">
    <property type="term" value="F:ATP binding"/>
    <property type="evidence" value="ECO:0007669"/>
    <property type="project" value="UniProtKB-KW"/>
</dbReference>
<evidence type="ECO:0000259" key="8">
    <source>
        <dbReference type="SMART" id="SM00955"/>
    </source>
</evidence>
<reference evidence="9" key="3">
    <citation type="submission" date="2025-09" db="UniProtKB">
        <authorList>
            <consortium name="Ensembl"/>
        </authorList>
    </citation>
    <scope>IDENTIFICATION</scope>
</reference>
<organism evidence="9 10">
    <name type="scientific">Myripristis murdjan</name>
    <name type="common">pinecone soldierfish</name>
    <dbReference type="NCBI Taxonomy" id="586833"/>
    <lineage>
        <taxon>Eukaryota</taxon>
        <taxon>Metazoa</taxon>
        <taxon>Chordata</taxon>
        <taxon>Craniata</taxon>
        <taxon>Vertebrata</taxon>
        <taxon>Euteleostomi</taxon>
        <taxon>Actinopterygii</taxon>
        <taxon>Neopterygii</taxon>
        <taxon>Teleostei</taxon>
        <taxon>Neoteleostei</taxon>
        <taxon>Acanthomorphata</taxon>
        <taxon>Holocentriformes</taxon>
        <taxon>Holocentridae</taxon>
        <taxon>Myripristis</taxon>
    </lineage>
</organism>
<evidence type="ECO:0000256" key="4">
    <source>
        <dbReference type="ARBA" id="ARBA00022806"/>
    </source>
</evidence>
<name>A0A667XTW3_9TELE</name>
<keyword evidence="4" id="KW-0347">Helicase</keyword>
<dbReference type="InterPro" id="IPR003593">
    <property type="entry name" value="AAA+_ATPase"/>
</dbReference>
<feature type="domain" description="RNB" evidence="8">
    <location>
        <begin position="1464"/>
        <end position="1822"/>
    </location>
</feature>
<evidence type="ECO:0000313" key="10">
    <source>
        <dbReference type="Proteomes" id="UP000472263"/>
    </source>
</evidence>
<evidence type="ECO:0000256" key="1">
    <source>
        <dbReference type="ARBA" id="ARBA00007913"/>
    </source>
</evidence>
<dbReference type="PANTHER" id="PTHR43788">
    <property type="entry name" value="DNA2/NAM7 HELICASE FAMILY MEMBER"/>
    <property type="match status" value="1"/>
</dbReference>
<dbReference type="FunCoup" id="A0A667XTW3">
    <property type="interactions" value="385"/>
</dbReference>
<dbReference type="InParanoid" id="A0A667XTW3"/>
<feature type="region of interest" description="Disordered" evidence="6">
    <location>
        <begin position="512"/>
        <end position="532"/>
    </location>
</feature>
<sequence>MRSKLTSSRSWWHSNGPSTSKTTQLLSTHDLKLACSKCAVKEGDVTYRLTSVQHQCARDLLICKAKAGSKWRPVSRRPKFPIPFRYEVCWYFVEGSGCTKHKNRCTYATSDEEAAVWNFEKSQGLDHVSICKLLTQGNGGPARLNRAEFEYILQEFSGEFLELCGDCFISRQQISVKKWNGMCSADAAHAWSPILVHHLSESHGKEIYNEVRPLPANCRLEFCSHVQEGKPCWHQAGQCQAAHSEMEMAVWRAEDGGLSVRPDLLKLSGRQQTEPRQVTFYCRACLLHLTSPESFYNHCASREHAKIIADDTSIRWRLRPPPHNHRAQFWMCDRPKTCEYGVSCVKAHSEEELKEWLMRAEEEEEIRHSVEARGLMSYSESLLEQYRHCSSEVHIMAEQVDDVSVTCNQELCVHRQETTATLSWDFQVNTERQLVHVALLKQEPGASFSLGPVHPEPCSYSSGERFWTSDSTYGVTVSFESANPGLYEQWLVLDFDMRPVLLRRLKVRVGPRSADDAEEPAASFGGPSQSAERWHRGNCLIIPCQSRREEEEELLKEYKPPQVNFLYKPTSSRPTPLSPHNYKERMHNFLYDEEQAEDQVVSRLNVCGEVSMSATLETKFGTVTVAHGELVGSVSIPYSLTPDTPEGFALRRSIQSALIAPASSDDQNTKVYEAEILQDTTSEKKIHLRLSRRCCSDLALRSDEVRQMEVQFQLNRHKFCTMHKAVDLLPDTHQVLPDLENCAVPAQEVRHDKLNAKQQLAVAFVTGEADGKKAVAPLLIYGPFGTGKTFTLATAAIELTKTPRNKVLICTHTNSSADLYVRDHFHPLIRNGHNGIKPLRIKATTHGTLTFTDEVTMRYCLYSSEEQRFLPPTKADLDVHKVVITTTTMARHLHDLKLPVGYFTHILIDEASQMLECEALMALGLAGPDTRVILAGDHMQMGPKLFSVDDHQRSNHTLLTRLFHYYLGQTFTAAQKSRVILHENYRSTKEIVEFVSTHFYVGSNAAIKAVGNVMAHPDGHALRFHHVRGECRLDTASMSWFNSDEAAKVAEVVQDILQNWPQAWGSKNQASICVLSEGCQVGKIRASLSRKNLSQISVESFATVQGKQFRAVIITAVQTRESLKSAHLHGLELFDDARVFNTAMTRAQSQVVVVGDAAALCCFGKCSRIWKSYIDHCISNGSVKPKHFTTDFFESDVKEIARFQKSEPVEESAVHNDEILQQLKDESEKLEAEYNSDNDSEKSDSSMDHTPSFSKADVERDNLLELNRTQPNAFKQGQLVMETYDTGYVIPSDNPTKRIYLKRRKSFGRAFNGDKVLVQTSISEDSSQDKVVGIIERAESSCVFVCIEFVRKIMIPITKSAPKIAILLSKKNHCFLPVWDHTDGYWKITAYEKLSETLRQNHVFMVQVITWKEGCLFPLGKVVDILPIGNSVQDGLRILNEEFKVTPAARKANISCPDKSERNRKDLCDVITFTIDPGNAKDLDDAISVRDAGDHFELGIHIADVVSFVNPGDTLDKAAKKRGSSYYAPKKQPVHMFPVDLSTELFSLMPHRERKVVSLMLEVTKETNQITGKPTFQLSRIKSNRKLSYEEAEEMICKGYGQNSRFDTVEGCVAVAYCFAKVQRKARLGDCAWAYDRPDEDRLPGKRKAHQMIEELSVLFNTRVSQFLISSQKTMDCTPLRCQAAPDPEKIDELKKTYGEFIPLSFHMRCKVKHDKQNPTSKTFSILTKVWNDIQAAAKAGNDIDKIVDLVATDDIHPQLLPAVTQYRKSFGRAYVIRSNSCAKAKIGHYSLHLKSYTQASSPIRRYMDIVLQRLLHNVICDTSVHYSPKEIDILCNQFEQIGKVAKEYEQIAEMLTYAVSMKKQNALKLAFIVSAEPERESFRVSLPFNKNVFPDSIPVMYRDLQLEDQPLYDETSKCMTLTWKRRVYSASTMQIHDEVTRPLDCGPCTELPLTTWQAIIKAIDQENWDDVKAIIKSADTKQLRKTKVLVPGAVTDTRSSEEKHYVDLEVQLRPGDTLQIQMSSELRRGYLTPAVQLLCIKPKFEVCVDHVHNPIPCFSKCADDPPKTRYRDCDEYVRIWKPLCEMESAATAVDDSNSIVIEDMVVNFLHKQDRVMTGSFNLPLSYIEKWAIECNLAHCFLCIRKRNVKLSSALDHSAEVDPSSFIWVAHGVTTKVEPKKSPPNEEKQVEFNVSHLPMDNIPECIFQKDTRFTVEIIPKLLPDIRKEYAVNNIVSANKLVQKIALGHHIPREGTPVGGVSSAHHVSSVPYNVPRSQLMKKEPPRGMPRLNPSQIDAVEKALNHNFTLIQGPPGTGKTVVGVNMVYWFCEMNSRYRRRDLDAKDENKKEVILYCGPSNKSVDVVAEYLLKFGNNLKPLRVYSQQVELLDYPYPNCNVQFSTRSLRQEDITLHHRMREEQNPNSAAIRAFDLRRAGSYRKLLSSARKFELERHDIILCTCTVSSTPSLIKTVLARQILIDECAMATEPQALIPLVCNKPEKIVLIGDHKQLRPIVKNEHVRRLGMAKSLFERYFTVYKTRAVMLDTQYRMHEDICKFPSEAYYDDRLKTEVERPNSVLLINNKPKQIIFGDVRGKEISQVVSTEKGHENSKANPQERDIVVDLAKRLVENSRVQQQDIVILSPYNAQVAEIRAHLRGINMDKITVTTITKSQGSEWRYVLISTVRSLPNEEIDPEPDRAWLTKHVGFVGDPNQINVGITRAKEGLCIIGNQQLLSCSAAWRLLFSHYNSKGAVTEAERISVRRVAR</sequence>
<accession>A0A667XTW3</accession>
<feature type="region of interest" description="Disordered" evidence="6">
    <location>
        <begin position="1230"/>
        <end position="1254"/>
    </location>
</feature>
<evidence type="ECO:0000256" key="5">
    <source>
        <dbReference type="ARBA" id="ARBA00022840"/>
    </source>
</evidence>
<dbReference type="InterPro" id="IPR047187">
    <property type="entry name" value="SF1_C_Upf1"/>
</dbReference>
<dbReference type="InterPro" id="IPR056787">
    <property type="entry name" value="OB_HELZ2"/>
</dbReference>
<evidence type="ECO:0000256" key="3">
    <source>
        <dbReference type="ARBA" id="ARBA00022801"/>
    </source>
</evidence>
<comment type="similarity">
    <text evidence="1">Belongs to the DNA2/NAM7 helicase family.</text>
</comment>
<dbReference type="GO" id="GO:0004540">
    <property type="term" value="F:RNA nuclease activity"/>
    <property type="evidence" value="ECO:0007669"/>
    <property type="project" value="InterPro"/>
</dbReference>